<dbReference type="Gene3D" id="3.60.21.10">
    <property type="match status" value="1"/>
</dbReference>
<dbReference type="InterPro" id="IPR004843">
    <property type="entry name" value="Calcineurin-like_PHP"/>
</dbReference>
<dbReference type="InterPro" id="IPR027417">
    <property type="entry name" value="P-loop_NTPase"/>
</dbReference>
<dbReference type="Gene3D" id="3.40.50.300">
    <property type="entry name" value="P-loop containing nucleotide triphosphate hydrolases"/>
    <property type="match status" value="1"/>
</dbReference>
<dbReference type="PANTHER" id="PTHR11668">
    <property type="entry name" value="SERINE/THREONINE PROTEIN PHOSPHATASE"/>
    <property type="match status" value="1"/>
</dbReference>
<name>A0A377PUX0_9HELI</name>
<feature type="domain" description="Calcineurin-like phosphoesterase" evidence="1">
    <location>
        <begin position="179"/>
        <end position="308"/>
    </location>
</feature>
<proteinExistence type="predicted"/>
<keyword evidence="5" id="KW-1185">Reference proteome</keyword>
<dbReference type="GO" id="GO:0016787">
    <property type="term" value="F:hydrolase activity"/>
    <property type="evidence" value="ECO:0007669"/>
    <property type="project" value="InterPro"/>
</dbReference>
<evidence type="ECO:0000313" key="2">
    <source>
        <dbReference type="EMBL" id="STQ86269.1"/>
    </source>
</evidence>
<dbReference type="InterPro" id="IPR029052">
    <property type="entry name" value="Metallo-depent_PP-like"/>
</dbReference>
<dbReference type="EMBL" id="JRPD02000001">
    <property type="protein sequence ID" value="TLE01648.1"/>
    <property type="molecule type" value="Genomic_DNA"/>
</dbReference>
<dbReference type="SUPFAM" id="SSF56300">
    <property type="entry name" value="Metallo-dependent phosphatases"/>
    <property type="match status" value="1"/>
</dbReference>
<reference evidence="2 5" key="2">
    <citation type="submission" date="2018-06" db="EMBL/GenBank/DDBJ databases">
        <authorList>
            <consortium name="Pathogen Informatics"/>
            <person name="Doyle S."/>
        </authorList>
    </citation>
    <scope>NUCLEOTIDE SEQUENCE [LARGE SCALE GENOMIC DNA]</scope>
    <source>
        <strain evidence="2 5">NCTC12714</strain>
    </source>
</reference>
<dbReference type="Proteomes" id="UP000255139">
    <property type="component" value="Unassembled WGS sequence"/>
</dbReference>
<evidence type="ECO:0000313" key="4">
    <source>
        <dbReference type="Proteomes" id="UP000029922"/>
    </source>
</evidence>
<evidence type="ECO:0000313" key="3">
    <source>
        <dbReference type="EMBL" id="TLE01648.1"/>
    </source>
</evidence>
<dbReference type="SUPFAM" id="SSF52540">
    <property type="entry name" value="P-loop containing nucleoside triphosphate hydrolases"/>
    <property type="match status" value="1"/>
</dbReference>
<evidence type="ECO:0000313" key="5">
    <source>
        <dbReference type="Proteomes" id="UP000255139"/>
    </source>
</evidence>
<gene>
    <name evidence="3" type="ORF">LS73_000465</name>
    <name evidence="2" type="ORF">NCTC12714_01073</name>
</gene>
<accession>A0A377PUX0</accession>
<dbReference type="OrthoDB" id="9807890at2"/>
<organism evidence="2 5">
    <name type="scientific">Helicobacter muridarum</name>
    <dbReference type="NCBI Taxonomy" id="216"/>
    <lineage>
        <taxon>Bacteria</taxon>
        <taxon>Pseudomonadati</taxon>
        <taxon>Campylobacterota</taxon>
        <taxon>Epsilonproteobacteria</taxon>
        <taxon>Campylobacterales</taxon>
        <taxon>Helicobacteraceae</taxon>
        <taxon>Helicobacter</taxon>
    </lineage>
</organism>
<dbReference type="InterPro" id="IPR050341">
    <property type="entry name" value="PP1_catalytic_subunit"/>
</dbReference>
<sequence length="768" mass="90291">MRYLLLTRGMPLCGKTTWIKKHNLHHYTIDFKKISNAAQSPRLDISGRYYFHYPHQRIQSNMIFELLKWRMENGDFTIIENLHITQSFFSNYQQLAKAHRYKIIIVDFSHVPLSEIKARNKEMKLQNPLEYYHYTDEEILSLYDKLLNTKIPIPYETIKPDDINSLLATKPKDLSKYKRIYHIGDIHGSFSVLKEYLGNIRDDCFYIFLGDYIDRGLQNHEVLNFLIKIMNNHNVCILEGNHERHLWNWVHNRESSSREFRLNTQTQIEKHGIPKEIVKNLCLTLKPNLYYKFHDKYILCTHGGLPNIPDKLAIISASEFIYGTGTYMQTLNIAKSFASNTNKNQYQVFGHRNREDLPANLYDRNYVLEAKVEKGGFLRALELDKSGFHEVSIANKHFMNPNYRKNRDLLQKEFESMQRNDYISKIYIGYLVSFSPINSKINVACAFEPYIVDTETWKIFARGKNNTYFTSQSLQNDNQIKYPITILASKIAQKHFISYYDECFYYIVIKSGLSISKEIPKNIILNESNKEEIISLLQEELGTRSFCLELGVEKSYCLINIFANEIETKEASYKSLQKIANLLQIDCITQIAIINSAQELRQFAIMLQSKQKLIKSLKKPLKHEDSNECKNIENSMESKSTYINPSNLVKIPNKIREDLYLLKALGEFSSIIKTQPFLFWNIIAIDSSKNIYNFRSFISNEYQAIENILGIWALHGCIEKLVWINTPLREIFYFWFIEKMKDKSDLLKKDISHIWSLFLDFIYNINTN</sequence>
<dbReference type="AlphaFoldDB" id="A0A377PUX0"/>
<dbReference type="PANTHER" id="PTHR11668:SF496">
    <property type="entry name" value="SERINE_THREONINE-PROTEIN PHOSPHATASE"/>
    <property type="match status" value="1"/>
</dbReference>
<evidence type="ECO:0000259" key="1">
    <source>
        <dbReference type="Pfam" id="PF00149"/>
    </source>
</evidence>
<dbReference type="Pfam" id="PF00149">
    <property type="entry name" value="Metallophos"/>
    <property type="match status" value="1"/>
</dbReference>
<dbReference type="RefSeq" id="WP_052090002.1">
    <property type="nucleotide sequence ID" value="NZ_FZML01000010.1"/>
</dbReference>
<reference evidence="3 4" key="1">
    <citation type="journal article" date="2014" name="Genome Announc.">
        <title>Draft genome sequences of eight enterohepatic helicobacter species isolated from both laboratory and wild rodents.</title>
        <authorList>
            <person name="Sheh A."/>
            <person name="Shen Z."/>
            <person name="Fox J.G."/>
        </authorList>
    </citation>
    <scope>NUCLEOTIDE SEQUENCE [LARGE SCALE GENOMIC DNA]</scope>
    <source>
        <strain evidence="3 4">ST1</strain>
    </source>
</reference>
<protein>
    <submittedName>
        <fullName evidence="2">Serine/threonine protein phosphatase</fullName>
    </submittedName>
</protein>
<dbReference type="EMBL" id="UGJE01000002">
    <property type="protein sequence ID" value="STQ86269.1"/>
    <property type="molecule type" value="Genomic_DNA"/>
</dbReference>
<dbReference type="Proteomes" id="UP000029922">
    <property type="component" value="Unassembled WGS sequence"/>
</dbReference>